<comment type="similarity">
    <text evidence="2">Belongs to the SUA5 family.</text>
</comment>
<dbReference type="InterPro" id="IPR006070">
    <property type="entry name" value="Sua5-like_dom"/>
</dbReference>
<dbReference type="InterPro" id="IPR050156">
    <property type="entry name" value="TC-AMP_synthase_SUA5"/>
</dbReference>
<comment type="subcellular location">
    <subcellularLocation>
        <location evidence="1">Cytoplasm</location>
    </subcellularLocation>
</comment>
<dbReference type="GO" id="GO:0006450">
    <property type="term" value="P:regulation of translational fidelity"/>
    <property type="evidence" value="ECO:0007669"/>
    <property type="project" value="TreeGrafter"/>
</dbReference>
<dbReference type="Pfam" id="PF01300">
    <property type="entry name" value="Sua5_yciO_yrdC"/>
    <property type="match status" value="1"/>
</dbReference>
<evidence type="ECO:0000256" key="6">
    <source>
        <dbReference type="ARBA" id="ARBA00048366"/>
    </source>
</evidence>
<dbReference type="GO" id="GO:0003725">
    <property type="term" value="F:double-stranded RNA binding"/>
    <property type="evidence" value="ECO:0007669"/>
    <property type="project" value="InterPro"/>
</dbReference>
<accession>A0A1W1E688</accession>
<evidence type="ECO:0000256" key="4">
    <source>
        <dbReference type="ARBA" id="ARBA00022490"/>
    </source>
</evidence>
<dbReference type="PANTHER" id="PTHR17490">
    <property type="entry name" value="SUA5"/>
    <property type="match status" value="1"/>
</dbReference>
<dbReference type="GO" id="GO:0005737">
    <property type="term" value="C:cytoplasm"/>
    <property type="evidence" value="ECO:0007669"/>
    <property type="project" value="UniProtKB-SubCell"/>
</dbReference>
<gene>
    <name evidence="8" type="ORF">MNB_SUP05-SYMBIONT-5-552</name>
</gene>
<evidence type="ECO:0000256" key="5">
    <source>
        <dbReference type="ARBA" id="ARBA00022679"/>
    </source>
</evidence>
<dbReference type="PANTHER" id="PTHR17490:SF18">
    <property type="entry name" value="THREONYLCARBAMOYL-AMP SYNTHASE"/>
    <property type="match status" value="1"/>
</dbReference>
<keyword evidence="5" id="KW-0808">Transferase</keyword>
<evidence type="ECO:0000259" key="7">
    <source>
        <dbReference type="PROSITE" id="PS51163"/>
    </source>
</evidence>
<evidence type="ECO:0000313" key="8">
    <source>
        <dbReference type="EMBL" id="SFV89459.1"/>
    </source>
</evidence>
<reference evidence="8" key="1">
    <citation type="submission" date="2016-10" db="EMBL/GenBank/DDBJ databases">
        <authorList>
            <person name="de Groot N.N."/>
        </authorList>
    </citation>
    <scope>NUCLEOTIDE SEQUENCE</scope>
</reference>
<dbReference type="EMBL" id="FPHZ01000229">
    <property type="protein sequence ID" value="SFV89459.1"/>
    <property type="molecule type" value="Genomic_DNA"/>
</dbReference>
<name>A0A1W1E688_9ZZZZ</name>
<protein>
    <recommendedName>
        <fullName evidence="3">L-threonylcarbamoyladenylate synthase</fullName>
        <ecNumber evidence="3">2.7.7.87</ecNumber>
    </recommendedName>
</protein>
<feature type="domain" description="YrdC-like" evidence="7">
    <location>
        <begin position="2"/>
        <end position="178"/>
    </location>
</feature>
<dbReference type="GO" id="GO:0000049">
    <property type="term" value="F:tRNA binding"/>
    <property type="evidence" value="ECO:0007669"/>
    <property type="project" value="TreeGrafter"/>
</dbReference>
<dbReference type="AlphaFoldDB" id="A0A1W1E688"/>
<evidence type="ECO:0000256" key="1">
    <source>
        <dbReference type="ARBA" id="ARBA00004496"/>
    </source>
</evidence>
<comment type="catalytic activity">
    <reaction evidence="6">
        <text>L-threonine + hydrogencarbonate + ATP = L-threonylcarbamoyladenylate + diphosphate + H2O</text>
        <dbReference type="Rhea" id="RHEA:36407"/>
        <dbReference type="ChEBI" id="CHEBI:15377"/>
        <dbReference type="ChEBI" id="CHEBI:17544"/>
        <dbReference type="ChEBI" id="CHEBI:30616"/>
        <dbReference type="ChEBI" id="CHEBI:33019"/>
        <dbReference type="ChEBI" id="CHEBI:57926"/>
        <dbReference type="ChEBI" id="CHEBI:73682"/>
        <dbReference type="EC" id="2.7.7.87"/>
    </reaction>
</comment>
<dbReference type="InterPro" id="IPR017945">
    <property type="entry name" value="DHBP_synth_RibB-like_a/b_dom"/>
</dbReference>
<proteinExistence type="inferred from homology"/>
<dbReference type="Gene3D" id="3.90.870.10">
    <property type="entry name" value="DHBP synthase"/>
    <property type="match status" value="1"/>
</dbReference>
<organism evidence="8">
    <name type="scientific">hydrothermal vent metagenome</name>
    <dbReference type="NCBI Taxonomy" id="652676"/>
    <lineage>
        <taxon>unclassified sequences</taxon>
        <taxon>metagenomes</taxon>
        <taxon>ecological metagenomes</taxon>
    </lineage>
</organism>
<sequence length="178" mass="19655">MNFQTRLTAKILNLGGVISMPTDTVQGLTCLPAYEQSIQKLLQLKRRNSAKGLILLASDISFLLPYVKEVSLLATIKPRQQPTTYLLKANNNVSPLITGKFDTVAVRITDNPLIAALCKKCQSALLSTSANITGKQEANSILKLNIYFKQQLDFMLTPKNHNNQASQIIDGQTGRILR</sequence>
<evidence type="ECO:0000256" key="3">
    <source>
        <dbReference type="ARBA" id="ARBA00012584"/>
    </source>
</evidence>
<dbReference type="SUPFAM" id="SSF55821">
    <property type="entry name" value="YrdC/RibB"/>
    <property type="match status" value="1"/>
</dbReference>
<evidence type="ECO:0000256" key="2">
    <source>
        <dbReference type="ARBA" id="ARBA00007663"/>
    </source>
</evidence>
<keyword evidence="4" id="KW-0963">Cytoplasm</keyword>
<dbReference type="EC" id="2.7.7.87" evidence="3"/>
<dbReference type="PROSITE" id="PS51163">
    <property type="entry name" value="YRDC"/>
    <property type="match status" value="1"/>
</dbReference>
<dbReference type="GO" id="GO:0061710">
    <property type="term" value="F:L-threonylcarbamoyladenylate synthase"/>
    <property type="evidence" value="ECO:0007669"/>
    <property type="project" value="UniProtKB-EC"/>
</dbReference>